<accession>A0ACC4DX68</accession>
<name>A0ACC4DX68_PURLI</name>
<protein>
    <submittedName>
        <fullName evidence="1">Uncharacterized protein</fullName>
    </submittedName>
</protein>
<dbReference type="EMBL" id="JBGNUJ010000004">
    <property type="protein sequence ID" value="KAL3960618.1"/>
    <property type="molecule type" value="Genomic_DNA"/>
</dbReference>
<evidence type="ECO:0000313" key="2">
    <source>
        <dbReference type="Proteomes" id="UP001638806"/>
    </source>
</evidence>
<reference evidence="1" key="1">
    <citation type="submission" date="2024-12" db="EMBL/GenBank/DDBJ databases">
        <title>Comparative genomics and development of molecular markers within Purpureocillium lilacinum and among Purpureocillium species.</title>
        <authorList>
            <person name="Yeh Z.-Y."/>
            <person name="Ni N.-T."/>
            <person name="Lo P.-H."/>
            <person name="Mushyakhwo K."/>
            <person name="Lin C.-F."/>
            <person name="Nai Y.-S."/>
        </authorList>
    </citation>
    <scope>NUCLEOTIDE SEQUENCE</scope>
    <source>
        <strain evidence="1">NCHU-NPUST-175</strain>
    </source>
</reference>
<comment type="caution">
    <text evidence="1">The sequence shown here is derived from an EMBL/GenBank/DDBJ whole genome shotgun (WGS) entry which is preliminary data.</text>
</comment>
<evidence type="ECO:0000313" key="1">
    <source>
        <dbReference type="EMBL" id="KAL3960618.1"/>
    </source>
</evidence>
<dbReference type="Proteomes" id="UP001638806">
    <property type="component" value="Unassembled WGS sequence"/>
</dbReference>
<keyword evidence="2" id="KW-1185">Reference proteome</keyword>
<organism evidence="1 2">
    <name type="scientific">Purpureocillium lilacinum</name>
    <name type="common">Paecilomyces lilacinus</name>
    <dbReference type="NCBI Taxonomy" id="33203"/>
    <lineage>
        <taxon>Eukaryota</taxon>
        <taxon>Fungi</taxon>
        <taxon>Dikarya</taxon>
        <taxon>Ascomycota</taxon>
        <taxon>Pezizomycotina</taxon>
        <taxon>Sordariomycetes</taxon>
        <taxon>Hypocreomycetidae</taxon>
        <taxon>Hypocreales</taxon>
        <taxon>Ophiocordycipitaceae</taxon>
        <taxon>Purpureocillium</taxon>
    </lineage>
</organism>
<sequence length="59" mass="5888">MWRVQPHAGKAAGQPGIGNASTSSAASGDARGSCTENRLGSDEATGGADADAWTWAEPT</sequence>
<gene>
    <name evidence="1" type="ORF">ACCO45_005735</name>
</gene>
<proteinExistence type="predicted"/>